<proteinExistence type="predicted"/>
<dbReference type="Gene3D" id="3.90.420.10">
    <property type="entry name" value="Oxidoreductase, molybdopterin-binding domain"/>
    <property type="match status" value="1"/>
</dbReference>
<sequence>MDLLSSNRTGFNSTMRIRRPSGKHSQQTCRQISQDPGIVSHLPDSAYDRNHGVLAYLNAATHRVRVDGAVNQTLDLSLSDLQTAFPQSSVVCTIQCAGNRRTHDAEPAPRSPRPELARRRDHEQPKDGTPGSATSRPKPTASRSALPSQATAHVAFACYTAPCEDESWYGASIPLARALREDGEVLLATAMDGCPADGEPRVPCPRGSAGDRGSAGGEVGG</sequence>
<feature type="region of interest" description="Disordered" evidence="1">
    <location>
        <begin position="100"/>
        <end position="147"/>
    </location>
</feature>
<feature type="domain" description="Oxidoreductase molybdopterin-binding" evidence="2">
    <location>
        <begin position="148"/>
        <end position="195"/>
    </location>
</feature>
<dbReference type="SUPFAM" id="SSF56524">
    <property type="entry name" value="Oxidoreductase molybdopterin-binding domain"/>
    <property type="match status" value="1"/>
</dbReference>
<evidence type="ECO:0000256" key="1">
    <source>
        <dbReference type="SAM" id="MobiDB-lite"/>
    </source>
</evidence>
<dbReference type="OrthoDB" id="10051395at2759"/>
<feature type="compositionally biased region" description="Polar residues" evidence="1">
    <location>
        <begin position="131"/>
        <end position="147"/>
    </location>
</feature>
<feature type="compositionally biased region" description="Basic and acidic residues" evidence="1">
    <location>
        <begin position="101"/>
        <end position="126"/>
    </location>
</feature>
<evidence type="ECO:0000259" key="2">
    <source>
        <dbReference type="Pfam" id="PF00174"/>
    </source>
</evidence>
<accession>A0A3M7E4C1</accession>
<dbReference type="GO" id="GO:0006790">
    <property type="term" value="P:sulfur compound metabolic process"/>
    <property type="evidence" value="ECO:0007669"/>
    <property type="project" value="TreeGrafter"/>
</dbReference>
<name>A0A3M7E4C1_HORWE</name>
<gene>
    <name evidence="3" type="ORF">D0863_05243</name>
</gene>
<evidence type="ECO:0000313" key="3">
    <source>
        <dbReference type="EMBL" id="RMY71293.1"/>
    </source>
</evidence>
<feature type="compositionally biased region" description="Polar residues" evidence="1">
    <location>
        <begin position="1"/>
        <end position="15"/>
    </location>
</feature>
<feature type="region of interest" description="Disordered" evidence="1">
    <location>
        <begin position="1"/>
        <end position="27"/>
    </location>
</feature>
<dbReference type="InterPro" id="IPR036374">
    <property type="entry name" value="OxRdtase_Mopterin-bd_sf"/>
</dbReference>
<comment type="caution">
    <text evidence="3">The sequence shown here is derived from an EMBL/GenBank/DDBJ whole genome shotgun (WGS) entry which is preliminary data.</text>
</comment>
<dbReference type="GO" id="GO:0043546">
    <property type="term" value="F:molybdopterin cofactor binding"/>
    <property type="evidence" value="ECO:0007669"/>
    <property type="project" value="TreeGrafter"/>
</dbReference>
<reference evidence="3 4" key="1">
    <citation type="journal article" date="2018" name="BMC Genomics">
        <title>Genomic evidence for intraspecific hybridization in a clonal and extremely halotolerant yeast.</title>
        <authorList>
            <person name="Gostincar C."/>
            <person name="Stajich J.E."/>
            <person name="Zupancic J."/>
            <person name="Zalar P."/>
            <person name="Gunde-Cimerman N."/>
        </authorList>
    </citation>
    <scope>NUCLEOTIDE SEQUENCE [LARGE SCALE GENOMIC DNA]</scope>
    <source>
        <strain evidence="3 4">EXF-2682</strain>
    </source>
</reference>
<dbReference type="AlphaFoldDB" id="A0A3M7E4C1"/>
<evidence type="ECO:0000313" key="4">
    <source>
        <dbReference type="Proteomes" id="UP000269276"/>
    </source>
</evidence>
<feature type="domain" description="Oxidoreductase molybdopterin-binding" evidence="2">
    <location>
        <begin position="55"/>
        <end position="103"/>
    </location>
</feature>
<organism evidence="3 4">
    <name type="scientific">Hortaea werneckii</name>
    <name type="common">Black yeast</name>
    <name type="synonym">Cladosporium werneckii</name>
    <dbReference type="NCBI Taxonomy" id="91943"/>
    <lineage>
        <taxon>Eukaryota</taxon>
        <taxon>Fungi</taxon>
        <taxon>Dikarya</taxon>
        <taxon>Ascomycota</taxon>
        <taxon>Pezizomycotina</taxon>
        <taxon>Dothideomycetes</taxon>
        <taxon>Dothideomycetidae</taxon>
        <taxon>Mycosphaerellales</taxon>
        <taxon>Teratosphaeriaceae</taxon>
        <taxon>Hortaea</taxon>
    </lineage>
</organism>
<feature type="region of interest" description="Disordered" evidence="1">
    <location>
        <begin position="192"/>
        <end position="221"/>
    </location>
</feature>
<dbReference type="PANTHER" id="PTHR19372:SF7">
    <property type="entry name" value="SULFITE OXIDASE, MITOCHONDRIAL"/>
    <property type="match status" value="1"/>
</dbReference>
<dbReference type="GO" id="GO:0008482">
    <property type="term" value="F:sulfite oxidase activity"/>
    <property type="evidence" value="ECO:0007669"/>
    <property type="project" value="TreeGrafter"/>
</dbReference>
<dbReference type="GO" id="GO:0020037">
    <property type="term" value="F:heme binding"/>
    <property type="evidence" value="ECO:0007669"/>
    <property type="project" value="TreeGrafter"/>
</dbReference>
<dbReference type="Pfam" id="PF00174">
    <property type="entry name" value="Oxidored_molyb"/>
    <property type="match status" value="2"/>
</dbReference>
<protein>
    <recommendedName>
        <fullName evidence="2">Oxidoreductase molybdopterin-binding domain-containing protein</fullName>
    </recommendedName>
</protein>
<dbReference type="Proteomes" id="UP000269276">
    <property type="component" value="Unassembled WGS sequence"/>
</dbReference>
<dbReference type="EMBL" id="QWIP01000149">
    <property type="protein sequence ID" value="RMY71293.1"/>
    <property type="molecule type" value="Genomic_DNA"/>
</dbReference>
<dbReference type="GO" id="GO:0005739">
    <property type="term" value="C:mitochondrion"/>
    <property type="evidence" value="ECO:0007669"/>
    <property type="project" value="TreeGrafter"/>
</dbReference>
<dbReference type="PANTHER" id="PTHR19372">
    <property type="entry name" value="SULFITE REDUCTASE"/>
    <property type="match status" value="1"/>
</dbReference>
<dbReference type="InterPro" id="IPR000572">
    <property type="entry name" value="OxRdtase_Mopterin-bd_dom"/>
</dbReference>